<dbReference type="GO" id="GO:0005737">
    <property type="term" value="C:cytoplasm"/>
    <property type="evidence" value="ECO:0007669"/>
    <property type="project" value="TreeGrafter"/>
</dbReference>
<evidence type="ECO:0000256" key="6">
    <source>
        <dbReference type="RuleBase" id="RU363053"/>
    </source>
</evidence>
<evidence type="ECO:0000256" key="4">
    <source>
        <dbReference type="ARBA" id="ARBA00022989"/>
    </source>
</evidence>
<reference evidence="7" key="1">
    <citation type="submission" date="2021-01" db="EMBL/GenBank/DDBJ databases">
        <authorList>
            <person name="Corre E."/>
            <person name="Pelletier E."/>
            <person name="Niang G."/>
            <person name="Scheremetjew M."/>
            <person name="Finn R."/>
            <person name="Kale V."/>
            <person name="Holt S."/>
            <person name="Cochrane G."/>
            <person name="Meng A."/>
            <person name="Brown T."/>
            <person name="Cohen L."/>
        </authorList>
    </citation>
    <scope>NUCLEOTIDE SEQUENCE</scope>
    <source>
        <strain evidence="7">10249 10 AB</strain>
    </source>
</reference>
<evidence type="ECO:0000313" key="7">
    <source>
        <dbReference type="EMBL" id="CAE0719565.1"/>
    </source>
</evidence>
<sequence>MQNTLSRGRLALTESCRPLVGQCRTKVNISHRHLLVSIKRTTTTHHLVRPFSEGGSYSSGRFSFRSFFDWYSKKLDTHPITTKAISAGLISSLGNVLAQWITHQQNQDKNKDTGSSTSSKILHKPFELNLAQISRFALLNAAFVAPVLHNWYQFINRTVPGRSFSRVLQRTFWDEFVFSPMYIPAFLGMLWKLEGVTNEKILEMIKSECPSIIVAEWAMWVPTMIVTFRYAPVKFQVLVINVVGVVWQTFLAHAANKAHSSSSEVAVAVKNDDKYNEKASTIIIPEEKVPSVLDTSWTKHNQTIKE</sequence>
<protein>
    <recommendedName>
        <fullName evidence="8">Peroxisomal membrane protein MPV17</fullName>
    </recommendedName>
</protein>
<dbReference type="AlphaFoldDB" id="A0A7S4AL43"/>
<evidence type="ECO:0000256" key="2">
    <source>
        <dbReference type="ARBA" id="ARBA00006824"/>
    </source>
</evidence>
<dbReference type="EMBL" id="HBIX01017086">
    <property type="protein sequence ID" value="CAE0719565.1"/>
    <property type="molecule type" value="Transcribed_RNA"/>
</dbReference>
<dbReference type="Pfam" id="PF04117">
    <property type="entry name" value="Mpv17_PMP22"/>
    <property type="match status" value="1"/>
</dbReference>
<gene>
    <name evidence="7" type="ORF">PAUS00366_LOCUS12319</name>
</gene>
<dbReference type="GO" id="GO:0016020">
    <property type="term" value="C:membrane"/>
    <property type="evidence" value="ECO:0007669"/>
    <property type="project" value="UniProtKB-SubCell"/>
</dbReference>
<evidence type="ECO:0000256" key="5">
    <source>
        <dbReference type="ARBA" id="ARBA00023136"/>
    </source>
</evidence>
<proteinExistence type="inferred from homology"/>
<accession>A0A7S4AL43</accession>
<name>A0A7S4AL43_9STRA</name>
<evidence type="ECO:0000256" key="3">
    <source>
        <dbReference type="ARBA" id="ARBA00022692"/>
    </source>
</evidence>
<keyword evidence="3" id="KW-0812">Transmembrane</keyword>
<organism evidence="7">
    <name type="scientific">Pseudo-nitzschia australis</name>
    <dbReference type="NCBI Taxonomy" id="44445"/>
    <lineage>
        <taxon>Eukaryota</taxon>
        <taxon>Sar</taxon>
        <taxon>Stramenopiles</taxon>
        <taxon>Ochrophyta</taxon>
        <taxon>Bacillariophyta</taxon>
        <taxon>Bacillariophyceae</taxon>
        <taxon>Bacillariophycidae</taxon>
        <taxon>Bacillariales</taxon>
        <taxon>Bacillariaceae</taxon>
        <taxon>Pseudo-nitzschia</taxon>
    </lineage>
</organism>
<evidence type="ECO:0008006" key="8">
    <source>
        <dbReference type="Google" id="ProtNLM"/>
    </source>
</evidence>
<comment type="subcellular location">
    <subcellularLocation>
        <location evidence="1">Membrane</location>
        <topology evidence="1">Multi-pass membrane protein</topology>
    </subcellularLocation>
</comment>
<keyword evidence="4" id="KW-1133">Transmembrane helix</keyword>
<keyword evidence="5" id="KW-0472">Membrane</keyword>
<comment type="similarity">
    <text evidence="2 6">Belongs to the peroxisomal membrane protein PXMP2/4 family.</text>
</comment>
<evidence type="ECO:0000256" key="1">
    <source>
        <dbReference type="ARBA" id="ARBA00004141"/>
    </source>
</evidence>
<dbReference type="PANTHER" id="PTHR11266">
    <property type="entry name" value="PEROXISOMAL MEMBRANE PROTEIN 2, PXMP2 MPV17"/>
    <property type="match status" value="1"/>
</dbReference>
<dbReference type="InterPro" id="IPR007248">
    <property type="entry name" value="Mpv17_PMP22"/>
</dbReference>